<organism evidence="1 2">
    <name type="scientific">Pseudomonas endophytica</name>
    <dbReference type="NCBI Taxonomy" id="1563157"/>
    <lineage>
        <taxon>Bacteria</taxon>
        <taxon>Pseudomonadati</taxon>
        <taxon>Pseudomonadota</taxon>
        <taxon>Gammaproteobacteria</taxon>
        <taxon>Pseudomonadales</taxon>
        <taxon>Pseudomonadaceae</taxon>
        <taxon>Pseudomonas</taxon>
    </lineage>
</organism>
<proteinExistence type="predicted"/>
<dbReference type="SUPFAM" id="SSF101386">
    <property type="entry name" value="all-alpha NTP pyrophosphatases"/>
    <property type="match status" value="1"/>
</dbReference>
<dbReference type="InterPro" id="IPR014871">
    <property type="entry name" value="dUTPase/dCTP_pyrophosphatase"/>
</dbReference>
<dbReference type="STRING" id="1563157.AQS70_15990"/>
<evidence type="ECO:0000313" key="1">
    <source>
        <dbReference type="EMBL" id="KQB52009.1"/>
    </source>
</evidence>
<gene>
    <name evidence="1" type="ORF">AQS70_15990</name>
</gene>
<dbReference type="CDD" id="cd11527">
    <property type="entry name" value="NTP-PPase_dUTPase"/>
    <property type="match status" value="1"/>
</dbReference>
<dbReference type="EMBL" id="LLWH01000212">
    <property type="protein sequence ID" value="KQB52009.1"/>
    <property type="molecule type" value="Genomic_DNA"/>
</dbReference>
<evidence type="ECO:0000313" key="2">
    <source>
        <dbReference type="Proteomes" id="UP000050342"/>
    </source>
</evidence>
<accession>A0A0Q0WWV7</accession>
<dbReference type="Pfam" id="PF08761">
    <property type="entry name" value="dUTPase_2"/>
    <property type="match status" value="1"/>
</dbReference>
<comment type="caution">
    <text evidence="1">The sequence shown here is derived from an EMBL/GenBank/DDBJ whole genome shotgun (WGS) entry which is preliminary data.</text>
</comment>
<keyword evidence="2" id="KW-1185">Reference proteome</keyword>
<reference evidence="1 2" key="1">
    <citation type="submission" date="2015-10" db="EMBL/GenBank/DDBJ databases">
        <title>Pseudomonas helleri sp. nov. and Pseudomonas weihenstephanensis sp. nov., isolated from raw cows milk.</title>
        <authorList>
            <person name="Von Neubeck M."/>
            <person name="Huptas C."/>
            <person name="Wenning M."/>
            <person name="Scherer S."/>
        </authorList>
    </citation>
    <scope>NUCLEOTIDE SEQUENCE [LARGE SCALE GENOMIC DNA]</scope>
    <source>
        <strain evidence="1 2">BSTT44</strain>
    </source>
</reference>
<sequence>MDNTLTQKQIQTLLTLQNDINTVINTDWVNVDYPYSRAIFMEIAEAIDHHGWKWWTVQEHCLDQVRIELIDALHFSLSAEISLQKGDLSECAHRLACTLKQQRISTQTSLLDLLELICVKALTHQSVFAILCEALHLCDLNTGEHIVELYIKKNTLALYRLRNGYREGTYNKIWGTQEDNCFLDKIHARHNCLSIHDTTPLYKKIASAHKINSRPTSNN</sequence>
<dbReference type="Proteomes" id="UP000050342">
    <property type="component" value="Unassembled WGS sequence"/>
</dbReference>
<name>A0A0Q0WWV7_9PSED</name>
<dbReference type="Gene3D" id="1.10.4010.10">
    <property type="entry name" value="Type II deoxyuridine triphosphatase"/>
    <property type="match status" value="1"/>
</dbReference>
<protein>
    <recommendedName>
        <fullName evidence="3">dUTP diphosphatase</fullName>
    </recommendedName>
</protein>
<dbReference type="AlphaFoldDB" id="A0A0Q0WWV7"/>
<evidence type="ECO:0008006" key="3">
    <source>
        <dbReference type="Google" id="ProtNLM"/>
    </source>
</evidence>
<dbReference type="RefSeq" id="WP_055104487.1">
    <property type="nucleotide sequence ID" value="NZ_LLWH01000212.1"/>
</dbReference>
<dbReference type="OrthoDB" id="9775854at2"/>